<evidence type="ECO:0000313" key="3">
    <source>
        <dbReference type="EMBL" id="WTU77370.1"/>
    </source>
</evidence>
<dbReference type="AlphaFoldDB" id="A0AAU2K0V8"/>
<feature type="signal peptide" evidence="2">
    <location>
        <begin position="1"/>
        <end position="21"/>
    </location>
</feature>
<accession>A0AAU2K0V8</accession>
<name>A0AAU2K0V8_9ACTN</name>
<sequence length="126" mass="12349">MTPSVVAVAAAATVVVSTVVAAGVSAVIATGVPAAAVMSATRAASAVAAAGHRDPGDGGRAVAGVGRRVGVAISHGRCGGQRHPQQDRDRQQLPGTGSVHPGIMGPRARAHAGDGLGSPERVERRP</sequence>
<dbReference type="EMBL" id="CP108264">
    <property type="protein sequence ID" value="WTU77370.1"/>
    <property type="molecule type" value="Genomic_DNA"/>
</dbReference>
<evidence type="ECO:0000256" key="2">
    <source>
        <dbReference type="SAM" id="SignalP"/>
    </source>
</evidence>
<organism evidence="3">
    <name type="scientific">Streptomyces sp. NBC_00049</name>
    <dbReference type="NCBI Taxonomy" id="2903617"/>
    <lineage>
        <taxon>Bacteria</taxon>
        <taxon>Bacillati</taxon>
        <taxon>Actinomycetota</taxon>
        <taxon>Actinomycetes</taxon>
        <taxon>Kitasatosporales</taxon>
        <taxon>Streptomycetaceae</taxon>
        <taxon>Streptomyces</taxon>
    </lineage>
</organism>
<keyword evidence="2" id="KW-0732">Signal</keyword>
<feature type="region of interest" description="Disordered" evidence="1">
    <location>
        <begin position="75"/>
        <end position="126"/>
    </location>
</feature>
<proteinExistence type="predicted"/>
<feature type="chain" id="PRO_5043827378" description="Secreted protein" evidence="2">
    <location>
        <begin position="22"/>
        <end position="126"/>
    </location>
</feature>
<gene>
    <name evidence="3" type="ORF">OG327_30830</name>
</gene>
<protein>
    <recommendedName>
        <fullName evidence="4">Secreted protein</fullName>
    </recommendedName>
</protein>
<reference evidence="3" key="1">
    <citation type="submission" date="2022-10" db="EMBL/GenBank/DDBJ databases">
        <title>The complete genomes of actinobacterial strains from the NBC collection.</title>
        <authorList>
            <person name="Joergensen T.S."/>
            <person name="Alvarez Arevalo M."/>
            <person name="Sterndorff E.B."/>
            <person name="Faurdal D."/>
            <person name="Vuksanovic O."/>
            <person name="Mourched A.-S."/>
            <person name="Charusanti P."/>
            <person name="Shaw S."/>
            <person name="Blin K."/>
            <person name="Weber T."/>
        </authorList>
    </citation>
    <scope>NUCLEOTIDE SEQUENCE</scope>
    <source>
        <strain evidence="3">NBC_00049</strain>
    </source>
</reference>
<evidence type="ECO:0000256" key="1">
    <source>
        <dbReference type="SAM" id="MobiDB-lite"/>
    </source>
</evidence>
<evidence type="ECO:0008006" key="4">
    <source>
        <dbReference type="Google" id="ProtNLM"/>
    </source>
</evidence>